<sequence length="79" mass="8286">MTPSQKSQVGGAAFPLHPGIAPDWTASTGMTLRDFFAALIMAGFAADPTSHELFDDMPDAARCAYEGADAMLAAREAQP</sequence>
<organism evidence="1 2">
    <name type="scientific">Paracoccus yeei</name>
    <dbReference type="NCBI Taxonomy" id="147645"/>
    <lineage>
        <taxon>Bacteria</taxon>
        <taxon>Pseudomonadati</taxon>
        <taxon>Pseudomonadota</taxon>
        <taxon>Alphaproteobacteria</taxon>
        <taxon>Rhodobacterales</taxon>
        <taxon>Paracoccaceae</taxon>
        <taxon>Paracoccus</taxon>
    </lineage>
</organism>
<dbReference type="EMBL" id="CP020442">
    <property type="protein sequence ID" value="ARC37851.1"/>
    <property type="molecule type" value="Genomic_DNA"/>
</dbReference>
<dbReference type="STRING" id="147645.A6J80_17190"/>
<dbReference type="RefSeq" id="WP_080622314.1">
    <property type="nucleotide sequence ID" value="NZ_CAWMZI010000001.1"/>
</dbReference>
<evidence type="ECO:0000313" key="1">
    <source>
        <dbReference type="EMBL" id="ARC37851.1"/>
    </source>
</evidence>
<name>A0A1V0GVK8_9RHOB</name>
<gene>
    <name evidence="1" type="ORF">A6J80_17190</name>
</gene>
<proteinExistence type="predicted"/>
<dbReference type="Proteomes" id="UP000191257">
    <property type="component" value="Chromosome"/>
</dbReference>
<dbReference type="AlphaFoldDB" id="A0A1V0GVK8"/>
<reference evidence="1" key="1">
    <citation type="submission" date="2017-12" db="EMBL/GenBank/DDBJ databases">
        <title>FDA dAtabase for Regulatory Grade micrObial Sequences (FDA-ARGOS): Supporting development and validation of Infectious Disease Dx tests.</title>
        <authorList>
            <person name="Campos J."/>
            <person name="Goldberg B."/>
            <person name="Tallon L."/>
            <person name="Sadzewicz L."/>
            <person name="Sengamalay N."/>
            <person name="Ott S."/>
            <person name="Godinez A."/>
            <person name="Nagaraj S."/>
            <person name="Vyas G."/>
            <person name="Aluvathingal J."/>
            <person name="Nadendla S."/>
            <person name="Geyer C."/>
            <person name="Nandy P."/>
            <person name="Hobson J."/>
            <person name="Sichtig H."/>
        </authorList>
    </citation>
    <scope>NUCLEOTIDE SEQUENCE</scope>
    <source>
        <strain evidence="1">FDAARGOS_252</strain>
    </source>
</reference>
<dbReference type="KEGG" id="pye:A6J80_17190"/>
<protein>
    <submittedName>
        <fullName evidence="1">Uncharacterized protein</fullName>
    </submittedName>
</protein>
<evidence type="ECO:0000313" key="2">
    <source>
        <dbReference type="Proteomes" id="UP000191257"/>
    </source>
</evidence>
<accession>A0A1V0GVK8</accession>
<keyword evidence="2" id="KW-1185">Reference proteome</keyword>